<dbReference type="Pfam" id="PF00155">
    <property type="entry name" value="Aminotran_1_2"/>
    <property type="match status" value="1"/>
</dbReference>
<evidence type="ECO:0000313" key="6">
    <source>
        <dbReference type="EMBL" id="QIM09936.1"/>
    </source>
</evidence>
<dbReference type="InterPro" id="IPR004838">
    <property type="entry name" value="NHTrfase_class1_PyrdxlP-BS"/>
</dbReference>
<organism evidence="6">
    <name type="scientific">uncultured Prevotella sp</name>
    <dbReference type="NCBI Taxonomy" id="159272"/>
    <lineage>
        <taxon>Bacteria</taxon>
        <taxon>Pseudomonadati</taxon>
        <taxon>Bacteroidota</taxon>
        <taxon>Bacteroidia</taxon>
        <taxon>Bacteroidales</taxon>
        <taxon>Prevotellaceae</taxon>
        <taxon>Prevotella</taxon>
        <taxon>environmental samples</taxon>
    </lineage>
</organism>
<reference evidence="6" key="1">
    <citation type="journal article" date="2020" name="J. ISSAAS">
        <title>Lactobacilli and other gastrointestinal microbiota of Peromyscus leucopus, reservoir host for agents of Lyme disease and other zoonoses in North America.</title>
        <authorList>
            <person name="Milovic A."/>
            <person name="Bassam K."/>
            <person name="Shao H."/>
            <person name="Chatzistamou I."/>
            <person name="Tufts D.M."/>
            <person name="Diuk-Wasser M."/>
            <person name="Barbour A.G."/>
        </authorList>
    </citation>
    <scope>NUCLEOTIDE SEQUENCE</scope>
    <source>
        <strain evidence="6">LL70</strain>
    </source>
</reference>
<dbReference type="GO" id="GO:0030170">
    <property type="term" value="F:pyridoxal phosphate binding"/>
    <property type="evidence" value="ECO:0007669"/>
    <property type="project" value="InterPro"/>
</dbReference>
<evidence type="ECO:0000256" key="4">
    <source>
        <dbReference type="RuleBase" id="RU000481"/>
    </source>
</evidence>
<dbReference type="PANTHER" id="PTHR42832:SF3">
    <property type="entry name" value="L-GLUTAMINE--4-(METHYLSULFANYL)-2-OXOBUTANOATE AMINOTRANSFERASE"/>
    <property type="match status" value="1"/>
</dbReference>
<gene>
    <name evidence="6" type="ORF">Prevot485_0350</name>
</gene>
<dbReference type="PROSITE" id="PS00105">
    <property type="entry name" value="AA_TRANSFER_CLASS_1"/>
    <property type="match status" value="1"/>
</dbReference>
<dbReference type="GO" id="GO:0008483">
    <property type="term" value="F:transaminase activity"/>
    <property type="evidence" value="ECO:0007669"/>
    <property type="project" value="UniProtKB-KW"/>
</dbReference>
<evidence type="ECO:0000256" key="2">
    <source>
        <dbReference type="ARBA" id="ARBA00022576"/>
    </source>
</evidence>
<dbReference type="InterPro" id="IPR015422">
    <property type="entry name" value="PyrdxlP-dep_Trfase_small"/>
</dbReference>
<protein>
    <recommendedName>
        <fullName evidence="4">Aminotransferase</fullName>
        <ecNumber evidence="4">2.6.1.-</ecNumber>
    </recommendedName>
</protein>
<dbReference type="Gene3D" id="3.90.1150.10">
    <property type="entry name" value="Aspartate Aminotransferase, domain 1"/>
    <property type="match status" value="1"/>
</dbReference>
<dbReference type="InterPro" id="IPR050881">
    <property type="entry name" value="LL-DAP_aminotransferase"/>
</dbReference>
<evidence type="ECO:0000256" key="1">
    <source>
        <dbReference type="ARBA" id="ARBA00001933"/>
    </source>
</evidence>
<accession>A0A6G8F139</accession>
<dbReference type="AlphaFoldDB" id="A0A6G8F139"/>
<keyword evidence="3 4" id="KW-0808">Transferase</keyword>
<dbReference type="SUPFAM" id="SSF53383">
    <property type="entry name" value="PLP-dependent transferases"/>
    <property type="match status" value="1"/>
</dbReference>
<dbReference type="PANTHER" id="PTHR42832">
    <property type="entry name" value="AMINO ACID AMINOTRANSFERASE"/>
    <property type="match status" value="1"/>
</dbReference>
<dbReference type="InterPro" id="IPR015424">
    <property type="entry name" value="PyrdxlP-dep_Trfase"/>
</dbReference>
<evidence type="ECO:0000259" key="5">
    <source>
        <dbReference type="Pfam" id="PF00155"/>
    </source>
</evidence>
<comment type="similarity">
    <text evidence="4">Belongs to the class-I pyridoxal-phosphate-dependent aminotransferase family.</text>
</comment>
<dbReference type="InterPro" id="IPR004839">
    <property type="entry name" value="Aminotransferase_I/II_large"/>
</dbReference>
<comment type="cofactor">
    <cofactor evidence="1 4">
        <name>pyridoxal 5'-phosphate</name>
        <dbReference type="ChEBI" id="CHEBI:597326"/>
    </cofactor>
</comment>
<dbReference type="EMBL" id="MN990733">
    <property type="protein sequence ID" value="QIM09936.1"/>
    <property type="molecule type" value="Genomic_DNA"/>
</dbReference>
<dbReference type="InterPro" id="IPR015421">
    <property type="entry name" value="PyrdxlP-dep_Trfase_major"/>
</dbReference>
<dbReference type="Gene3D" id="3.40.640.10">
    <property type="entry name" value="Type I PLP-dependent aspartate aminotransferase-like (Major domain)"/>
    <property type="match status" value="1"/>
</dbReference>
<name>A0A6G8F139_9BACT</name>
<dbReference type="EC" id="2.6.1.-" evidence="4"/>
<keyword evidence="2 4" id="KW-0032">Aminotransferase</keyword>
<sequence>MTNIKPADRLSAVQEYYFSRKLKEVAELNAKGMDIISLAIGSPDMPPSEATVNKLCEVAHDPSAHGYQPTVGTPELREAMAYFYKRWYGVELDPKTEIQPMIGSKEAILHVTLALCNPGDEVLVPNPGYPTYTSLSKILGQKIVNYDLMENGGWQPDFEALERMGLSRVKIMWTNYPNMPTGGNARRETYERLVRFAQEHNIVVVNDNPYSFIINDNPMSLLQVPGAKDCCIEFNSMSKSHNMPGWRVGMVATNSTFISWILKIKSNIDSGTFRGIQLAAAEAYHNEDGWHRENNYDNYKRRRVIAERIMDVLDCKYDKDSVGMFLWGKIPDSYKTVEDLTEKILHEARVFITPGMIFGSNGERYIRISLCAKDEKMKEALARIEGMMNK</sequence>
<dbReference type="CDD" id="cd00609">
    <property type="entry name" value="AAT_like"/>
    <property type="match status" value="1"/>
</dbReference>
<proteinExistence type="inferred from homology"/>
<evidence type="ECO:0000256" key="3">
    <source>
        <dbReference type="ARBA" id="ARBA00022679"/>
    </source>
</evidence>
<feature type="domain" description="Aminotransferase class I/classII large" evidence="5">
    <location>
        <begin position="34"/>
        <end position="384"/>
    </location>
</feature>